<protein>
    <recommendedName>
        <fullName evidence="5">G protein-coupled receptor</fullName>
    </recommendedName>
</protein>
<keyword evidence="2" id="KW-1133">Transmembrane helix</keyword>
<evidence type="ECO:0000256" key="1">
    <source>
        <dbReference type="ARBA" id="ARBA00006803"/>
    </source>
</evidence>
<keyword evidence="4" id="KW-1185">Reference proteome</keyword>
<dbReference type="GO" id="GO:0016020">
    <property type="term" value="C:membrane"/>
    <property type="evidence" value="ECO:0007669"/>
    <property type="project" value="InterPro"/>
</dbReference>
<accession>A0AAN5DCX8</accession>
<feature type="non-terminal residue" evidence="3">
    <location>
        <position position="1"/>
    </location>
</feature>
<evidence type="ECO:0000313" key="4">
    <source>
        <dbReference type="Proteomes" id="UP001328107"/>
    </source>
</evidence>
<dbReference type="AlphaFoldDB" id="A0AAN5DCX8"/>
<dbReference type="EMBL" id="BTRK01000006">
    <property type="protein sequence ID" value="GMR61203.1"/>
    <property type="molecule type" value="Genomic_DNA"/>
</dbReference>
<dbReference type="Proteomes" id="UP001328107">
    <property type="component" value="Unassembled WGS sequence"/>
</dbReference>
<evidence type="ECO:0000313" key="3">
    <source>
        <dbReference type="EMBL" id="GMR61203.1"/>
    </source>
</evidence>
<comment type="similarity">
    <text evidence="1">Belongs to the nematode receptor-like protein sre family.</text>
</comment>
<reference evidence="4" key="1">
    <citation type="submission" date="2022-10" db="EMBL/GenBank/DDBJ databases">
        <title>Genome assembly of Pristionchus species.</title>
        <authorList>
            <person name="Yoshida K."/>
            <person name="Sommer R.J."/>
        </authorList>
    </citation>
    <scope>NUCLEOTIDE SEQUENCE [LARGE SCALE GENOMIC DNA]</scope>
    <source>
        <strain evidence="4">RS5460</strain>
    </source>
</reference>
<keyword evidence="2" id="KW-0472">Membrane</keyword>
<gene>
    <name evidence="3" type="ORF">PMAYCL1PPCAC_31398</name>
</gene>
<proteinExistence type="inferred from homology"/>
<feature type="non-terminal residue" evidence="3">
    <location>
        <position position="112"/>
    </location>
</feature>
<sequence>FSKLIFVRNLVLLRYIKRNPWNCYTLSIKFQLLENVRTTKLLLKWAVFSAVALLAPCLLLLKRNSCVRNSNEESLWGALLDLCNALTILLSLLFLMCSQRSWRFALFSKFRL</sequence>
<organism evidence="3 4">
    <name type="scientific">Pristionchus mayeri</name>
    <dbReference type="NCBI Taxonomy" id="1317129"/>
    <lineage>
        <taxon>Eukaryota</taxon>
        <taxon>Metazoa</taxon>
        <taxon>Ecdysozoa</taxon>
        <taxon>Nematoda</taxon>
        <taxon>Chromadorea</taxon>
        <taxon>Rhabditida</taxon>
        <taxon>Rhabditina</taxon>
        <taxon>Diplogasteromorpha</taxon>
        <taxon>Diplogasteroidea</taxon>
        <taxon>Neodiplogasteridae</taxon>
        <taxon>Pristionchus</taxon>
    </lineage>
</organism>
<feature type="transmembrane region" description="Helical" evidence="2">
    <location>
        <begin position="41"/>
        <end position="62"/>
    </location>
</feature>
<feature type="transmembrane region" description="Helical" evidence="2">
    <location>
        <begin position="74"/>
        <end position="95"/>
    </location>
</feature>
<dbReference type="InterPro" id="IPR004151">
    <property type="entry name" value="7TM_GPCR_serpentine_rcpt_Sre"/>
</dbReference>
<dbReference type="Pfam" id="PF03125">
    <property type="entry name" value="Sre"/>
    <property type="match status" value="1"/>
</dbReference>
<evidence type="ECO:0000256" key="2">
    <source>
        <dbReference type="SAM" id="Phobius"/>
    </source>
</evidence>
<dbReference type="GO" id="GO:0007606">
    <property type="term" value="P:sensory perception of chemical stimulus"/>
    <property type="evidence" value="ECO:0007669"/>
    <property type="project" value="InterPro"/>
</dbReference>
<keyword evidence="2" id="KW-0812">Transmembrane</keyword>
<evidence type="ECO:0008006" key="5">
    <source>
        <dbReference type="Google" id="ProtNLM"/>
    </source>
</evidence>
<name>A0AAN5DCX8_9BILA</name>
<comment type="caution">
    <text evidence="3">The sequence shown here is derived from an EMBL/GenBank/DDBJ whole genome shotgun (WGS) entry which is preliminary data.</text>
</comment>